<feature type="signal peptide" evidence="4">
    <location>
        <begin position="1"/>
        <end position="22"/>
    </location>
</feature>
<dbReference type="PANTHER" id="PTHR30061">
    <property type="entry name" value="MALTOSE-BINDING PERIPLASMIC PROTEIN"/>
    <property type="match status" value="1"/>
</dbReference>
<protein>
    <recommendedName>
        <fullName evidence="7">ABC transporter substrate-binding protein</fullName>
    </recommendedName>
</protein>
<evidence type="ECO:0000256" key="4">
    <source>
        <dbReference type="SAM" id="SignalP"/>
    </source>
</evidence>
<dbReference type="Pfam" id="PF01547">
    <property type="entry name" value="SBP_bac_1"/>
    <property type="match status" value="1"/>
</dbReference>
<keyword evidence="2" id="KW-0813">Transport</keyword>
<dbReference type="PROSITE" id="PS51257">
    <property type="entry name" value="PROKAR_LIPOPROTEIN"/>
    <property type="match status" value="1"/>
</dbReference>
<organism evidence="5 6">
    <name type="scientific">Gleimia europaea ACS-120-V-Col10b</name>
    <dbReference type="NCBI Taxonomy" id="883069"/>
    <lineage>
        <taxon>Bacteria</taxon>
        <taxon>Bacillati</taxon>
        <taxon>Actinomycetota</taxon>
        <taxon>Actinomycetes</taxon>
        <taxon>Actinomycetales</taxon>
        <taxon>Actinomycetaceae</taxon>
        <taxon>Gleimia</taxon>
    </lineage>
</organism>
<proteinExistence type="inferred from homology"/>
<feature type="chain" id="PRO_5040917949" description="ABC transporter substrate-binding protein" evidence="4">
    <location>
        <begin position="23"/>
        <end position="430"/>
    </location>
</feature>
<comment type="caution">
    <text evidence="5">The sequence shown here is derived from an EMBL/GenBank/DDBJ whole genome shotgun (WGS) entry which is preliminary data.</text>
</comment>
<dbReference type="SUPFAM" id="SSF53850">
    <property type="entry name" value="Periplasmic binding protein-like II"/>
    <property type="match status" value="1"/>
</dbReference>
<dbReference type="GO" id="GO:0042956">
    <property type="term" value="P:maltodextrin transmembrane transport"/>
    <property type="evidence" value="ECO:0007669"/>
    <property type="project" value="TreeGrafter"/>
</dbReference>
<dbReference type="CDD" id="cd14750">
    <property type="entry name" value="PBP2_TMBP"/>
    <property type="match status" value="1"/>
</dbReference>
<evidence type="ECO:0000256" key="2">
    <source>
        <dbReference type="ARBA" id="ARBA00022448"/>
    </source>
</evidence>
<dbReference type="Proteomes" id="UP000014387">
    <property type="component" value="Unassembled WGS sequence"/>
</dbReference>
<evidence type="ECO:0000256" key="1">
    <source>
        <dbReference type="ARBA" id="ARBA00008520"/>
    </source>
</evidence>
<dbReference type="RefSeq" id="WP_016444698.1">
    <property type="nucleotide sequence ID" value="NZ_KE150266.1"/>
</dbReference>
<dbReference type="GO" id="GO:1901982">
    <property type="term" value="F:maltose binding"/>
    <property type="evidence" value="ECO:0007669"/>
    <property type="project" value="TreeGrafter"/>
</dbReference>
<dbReference type="EMBL" id="AGWN01000001">
    <property type="protein sequence ID" value="EPD31588.1"/>
    <property type="molecule type" value="Genomic_DNA"/>
</dbReference>
<gene>
    <name evidence="5" type="ORF">HMPREF9238_01365</name>
</gene>
<name>A0A9W5RFM8_9ACTO</name>
<dbReference type="OrthoDB" id="9770625at2"/>
<dbReference type="GO" id="GO:0055052">
    <property type="term" value="C:ATP-binding cassette (ABC) transporter complex, substrate-binding subunit-containing"/>
    <property type="evidence" value="ECO:0007669"/>
    <property type="project" value="TreeGrafter"/>
</dbReference>
<sequence>MKTKVALVAVAGLALAGLTACGTGPQSGAPSADDVQFEGRGPITYVQGKDNSGKLQGLLDMWNADHPDEKVTMIELSTEPDQQRQSMIQNAETKSDAYCTESVDNVWVGEFAANQWILPLPEDEMNKDEFLEPVWNTGLYRDQLYAVPHGSDGALLYYRADLLREAGFDHAPSTWDEMARMCEAVQAKPGNEGISCYAGQFAKYEGLTVNIDEIIHTAGGQIIDPSTGRVAVDSPEAKAGLQKLSEWIEDGKIAQESLNYKEEDGRNAFQSGKVIFLRNWPYVYSLVQNDVPDLEFGIAPLPGFEDGQIGASSLGGHNIAISSYCENKATALDFVKFYTSAEAQAYMLKEASLAPVYTSVYDDPANIEQYPYLPTLKQSIEAAYPRPQVPNYGDVTAAIQDASFPVLKGEKPVDVAISELAAKLAELTGQ</sequence>
<dbReference type="AlphaFoldDB" id="A0A9W5RFM8"/>
<dbReference type="PANTHER" id="PTHR30061:SF50">
    <property type="entry name" value="MALTOSE_MALTODEXTRIN-BINDING PERIPLASMIC PROTEIN"/>
    <property type="match status" value="1"/>
</dbReference>
<dbReference type="Gene3D" id="3.40.190.10">
    <property type="entry name" value="Periplasmic binding protein-like II"/>
    <property type="match status" value="2"/>
</dbReference>
<evidence type="ECO:0000256" key="3">
    <source>
        <dbReference type="ARBA" id="ARBA00022729"/>
    </source>
</evidence>
<evidence type="ECO:0000313" key="5">
    <source>
        <dbReference type="EMBL" id="EPD31588.1"/>
    </source>
</evidence>
<evidence type="ECO:0008006" key="7">
    <source>
        <dbReference type="Google" id="ProtNLM"/>
    </source>
</evidence>
<evidence type="ECO:0000313" key="6">
    <source>
        <dbReference type="Proteomes" id="UP000014387"/>
    </source>
</evidence>
<comment type="similarity">
    <text evidence="1">Belongs to the bacterial solute-binding protein 1 family.</text>
</comment>
<keyword evidence="6" id="KW-1185">Reference proteome</keyword>
<accession>A0A9W5RFM8</accession>
<keyword evidence="3 4" id="KW-0732">Signal</keyword>
<dbReference type="GO" id="GO:0015768">
    <property type="term" value="P:maltose transport"/>
    <property type="evidence" value="ECO:0007669"/>
    <property type="project" value="TreeGrafter"/>
</dbReference>
<dbReference type="InterPro" id="IPR006059">
    <property type="entry name" value="SBP"/>
</dbReference>
<reference evidence="5 6" key="1">
    <citation type="submission" date="2013-05" db="EMBL/GenBank/DDBJ databases">
        <title>The Genome Sequence of Actinomyces europaeus ACS-120-V-COL10B.</title>
        <authorList>
            <consortium name="The Broad Institute Genomics Platform"/>
            <person name="Earl A."/>
            <person name="Ward D."/>
            <person name="Feldgarden M."/>
            <person name="Gevers D."/>
            <person name="Saerens B."/>
            <person name="Vaneechoutte M."/>
            <person name="Walker B."/>
            <person name="Young S."/>
            <person name="Zeng Q."/>
            <person name="Gargeya S."/>
            <person name="Fitzgerald M."/>
            <person name="Haas B."/>
            <person name="Abouelleil A."/>
            <person name="Allen A.W."/>
            <person name="Alvarado L."/>
            <person name="Arachchi H.M."/>
            <person name="Berlin A.M."/>
            <person name="Chapman S.B."/>
            <person name="Gainer-Dewar J."/>
            <person name="Goldberg J."/>
            <person name="Griggs A."/>
            <person name="Gujja S."/>
            <person name="Hansen M."/>
            <person name="Howarth C."/>
            <person name="Imamovic A."/>
            <person name="Ireland A."/>
            <person name="Larimer J."/>
            <person name="McCowan C."/>
            <person name="Murphy C."/>
            <person name="Pearson M."/>
            <person name="Poon T.W."/>
            <person name="Priest M."/>
            <person name="Roberts A."/>
            <person name="Saif S."/>
            <person name="Shea T."/>
            <person name="Sisk P."/>
            <person name="Sykes S."/>
            <person name="Wortman J."/>
            <person name="Nusbaum C."/>
            <person name="Birren B."/>
        </authorList>
    </citation>
    <scope>NUCLEOTIDE SEQUENCE [LARGE SCALE GENOMIC DNA]</scope>
    <source>
        <strain evidence="5 6">ACS-120-V-Col10b</strain>
    </source>
</reference>